<keyword evidence="2 4" id="KW-0863">Zinc-finger</keyword>
<dbReference type="Gene3D" id="3.10.20.90">
    <property type="entry name" value="Phosphatidylinositol 3-kinase Catalytic Subunit, Chain A, domain 1"/>
    <property type="match status" value="1"/>
</dbReference>
<dbReference type="CDD" id="cd16449">
    <property type="entry name" value="RING-HC"/>
    <property type="match status" value="1"/>
</dbReference>
<dbReference type="CDD" id="cd04508">
    <property type="entry name" value="Tudor_SF"/>
    <property type="match status" value="1"/>
</dbReference>
<dbReference type="InterPro" id="IPR001841">
    <property type="entry name" value="Znf_RING"/>
</dbReference>
<sequence length="485" mass="54103">MQIFVKTPTGKTITLDVEPSETIDSVRLKIQDKEGIPPDEQRLIYGRQLEDGRTLSDYDIHMESTLHLVLRLGGAPPGPYYHQWIRSIAVNGADLRTSDVPFENEAGDGTLVSILFCTNAESSDPAKGNSYINVAALIPPIRNESSNVEAFAITCRGGDDRRRECVLANGSRVLALLPTAFTHTANTLNIRFPKLRPGEYYIFRIATLGRGSCVGRSGECFRDRHAVRFQTRDRVLACPICRTQPPRRACGNRVFASAKCPVCLETAEPVVALPCGHALCEACFGSIPGGALLVNGQSVGATPRPTEEAQDRDATRQRREAAREDEDAAARREAVERSRREAERARAELRAARDEAARREAARARERDEAARREAARARERDEAARRARERDEAARRARERDEAARREAARAREAAARERPSYNAAFAVNQRVEVRSRGGNQWFTGKITAIRGDRLYDILYDDEDSEARVAESRIRRWVSTPHTG</sequence>
<evidence type="ECO:0000256" key="1">
    <source>
        <dbReference type="ARBA" id="ARBA00022723"/>
    </source>
</evidence>
<evidence type="ECO:0000313" key="9">
    <source>
        <dbReference type="Proteomes" id="UP000789595"/>
    </source>
</evidence>
<dbReference type="SUPFAM" id="SSF57850">
    <property type="entry name" value="RING/U-box"/>
    <property type="match status" value="1"/>
</dbReference>
<dbReference type="InterPro" id="IPR027370">
    <property type="entry name" value="Znf-RING_euk"/>
</dbReference>
<keyword evidence="1" id="KW-0479">Metal-binding</keyword>
<dbReference type="GO" id="GO:0008270">
    <property type="term" value="F:zinc ion binding"/>
    <property type="evidence" value="ECO:0007669"/>
    <property type="project" value="UniProtKB-KW"/>
</dbReference>
<dbReference type="Proteomes" id="UP000789595">
    <property type="component" value="Unassembled WGS sequence"/>
</dbReference>
<dbReference type="SMART" id="SM00184">
    <property type="entry name" value="RING"/>
    <property type="match status" value="1"/>
</dbReference>
<dbReference type="PROSITE" id="PS50053">
    <property type="entry name" value="UBIQUITIN_2"/>
    <property type="match status" value="1"/>
</dbReference>
<feature type="region of interest" description="Disordered" evidence="5">
    <location>
        <begin position="298"/>
        <end position="340"/>
    </location>
</feature>
<dbReference type="Gene3D" id="3.30.40.10">
    <property type="entry name" value="Zinc/RING finger domain, C3HC4 (zinc finger)"/>
    <property type="match status" value="1"/>
</dbReference>
<organism evidence="8 9">
    <name type="scientific">Pelagomonas calceolata</name>
    <dbReference type="NCBI Taxonomy" id="35677"/>
    <lineage>
        <taxon>Eukaryota</taxon>
        <taxon>Sar</taxon>
        <taxon>Stramenopiles</taxon>
        <taxon>Ochrophyta</taxon>
        <taxon>Pelagophyceae</taxon>
        <taxon>Pelagomonadales</taxon>
        <taxon>Pelagomonadaceae</taxon>
        <taxon>Pelagomonas</taxon>
    </lineage>
</organism>
<dbReference type="InterPro" id="IPR050158">
    <property type="entry name" value="Ubiquitin_ubiquitin-like"/>
</dbReference>
<evidence type="ECO:0000259" key="6">
    <source>
        <dbReference type="PROSITE" id="PS50053"/>
    </source>
</evidence>
<dbReference type="SUPFAM" id="SSF54236">
    <property type="entry name" value="Ubiquitin-like"/>
    <property type="match status" value="1"/>
</dbReference>
<dbReference type="FunFam" id="3.10.20.90:FF:000160">
    <property type="entry name" value="Polyubiquitin-C"/>
    <property type="match status" value="1"/>
</dbReference>
<dbReference type="InterPro" id="IPR000626">
    <property type="entry name" value="Ubiquitin-like_dom"/>
</dbReference>
<evidence type="ECO:0000313" key="8">
    <source>
        <dbReference type="EMBL" id="CAH0378571.1"/>
    </source>
</evidence>
<reference evidence="8" key="1">
    <citation type="submission" date="2021-11" db="EMBL/GenBank/DDBJ databases">
        <authorList>
            <consortium name="Genoscope - CEA"/>
            <person name="William W."/>
        </authorList>
    </citation>
    <scope>NUCLEOTIDE SEQUENCE</scope>
</reference>
<evidence type="ECO:0000256" key="2">
    <source>
        <dbReference type="ARBA" id="ARBA00022771"/>
    </source>
</evidence>
<dbReference type="PRINTS" id="PR00348">
    <property type="entry name" value="UBIQUITIN"/>
</dbReference>
<name>A0A8J2SRF2_9STRA</name>
<accession>A0A8J2SRF2</accession>
<feature type="domain" description="Ubiquitin-like" evidence="6">
    <location>
        <begin position="1"/>
        <end position="75"/>
    </location>
</feature>
<dbReference type="CDD" id="cd01803">
    <property type="entry name" value="Ubl_ubiquitin"/>
    <property type="match status" value="1"/>
</dbReference>
<dbReference type="AlphaFoldDB" id="A0A8J2SRF2"/>
<dbReference type="InterPro" id="IPR029071">
    <property type="entry name" value="Ubiquitin-like_domsf"/>
</dbReference>
<evidence type="ECO:0008006" key="10">
    <source>
        <dbReference type="Google" id="ProtNLM"/>
    </source>
</evidence>
<dbReference type="SMART" id="SM00213">
    <property type="entry name" value="UBQ"/>
    <property type="match status" value="1"/>
</dbReference>
<dbReference type="Gene3D" id="2.30.30.140">
    <property type="match status" value="1"/>
</dbReference>
<dbReference type="PANTHER" id="PTHR10666">
    <property type="entry name" value="UBIQUITIN"/>
    <property type="match status" value="1"/>
</dbReference>
<feature type="domain" description="RING-type" evidence="7">
    <location>
        <begin position="260"/>
        <end position="284"/>
    </location>
</feature>
<gene>
    <name evidence="8" type="ORF">PECAL_6P01580</name>
</gene>
<dbReference type="InterPro" id="IPR013083">
    <property type="entry name" value="Znf_RING/FYVE/PHD"/>
</dbReference>
<keyword evidence="3" id="KW-0862">Zinc</keyword>
<keyword evidence="9" id="KW-1185">Reference proteome</keyword>
<protein>
    <recommendedName>
        <fullName evidence="10">Ubiquitin-like domain-containing protein</fullName>
    </recommendedName>
</protein>
<feature type="region of interest" description="Disordered" evidence="5">
    <location>
        <begin position="361"/>
        <end position="405"/>
    </location>
</feature>
<dbReference type="Pfam" id="PF00240">
    <property type="entry name" value="ubiquitin"/>
    <property type="match status" value="1"/>
</dbReference>
<comment type="caution">
    <text evidence="8">The sequence shown here is derived from an EMBL/GenBank/DDBJ whole genome shotgun (WGS) entry which is preliminary data.</text>
</comment>
<evidence type="ECO:0000256" key="4">
    <source>
        <dbReference type="PROSITE-ProRule" id="PRU00175"/>
    </source>
</evidence>
<feature type="compositionally biased region" description="Basic and acidic residues" evidence="5">
    <location>
        <begin position="305"/>
        <end position="340"/>
    </location>
</feature>
<dbReference type="PROSITE" id="PS50089">
    <property type="entry name" value="ZF_RING_2"/>
    <property type="match status" value="1"/>
</dbReference>
<proteinExistence type="predicted"/>
<evidence type="ECO:0000256" key="5">
    <source>
        <dbReference type="SAM" id="MobiDB-lite"/>
    </source>
</evidence>
<evidence type="ECO:0000259" key="7">
    <source>
        <dbReference type="PROSITE" id="PS50089"/>
    </source>
</evidence>
<dbReference type="InterPro" id="IPR019956">
    <property type="entry name" value="Ubiquitin_dom"/>
</dbReference>
<dbReference type="EMBL" id="CAKKNE010000006">
    <property type="protein sequence ID" value="CAH0378571.1"/>
    <property type="molecule type" value="Genomic_DNA"/>
</dbReference>
<evidence type="ECO:0000256" key="3">
    <source>
        <dbReference type="ARBA" id="ARBA00022833"/>
    </source>
</evidence>
<dbReference type="Pfam" id="PF13445">
    <property type="entry name" value="zf-RING_UBOX"/>
    <property type="match status" value="1"/>
</dbReference>
<dbReference type="OrthoDB" id="43557at2759"/>